<dbReference type="PROSITE" id="PS50026">
    <property type="entry name" value="EGF_3"/>
    <property type="match status" value="1"/>
</dbReference>
<comment type="caution">
    <text evidence="9">The sequence shown here is derived from an EMBL/GenBank/DDBJ whole genome shotgun (WGS) entry which is preliminary data.</text>
</comment>
<sequence>MVVLRLHGLMLRLTTLIIPSAAAVLATDHQLDSPGCLRHCGDVDIPYPFGITGNCSLNDNFLIHCDNSSGHLVPLIGNLTVRSISVEQPQISILFDVAKDCYTNSGEQIVTKTKSTLKAPNSMFSISTKNVFTIIGCESYSYLTAYETNNESIYLSLSTTCRSIYGVHTGPACSLPGCTSTEITDRLQNMTVEAYSYNRHNNTRYFNNCTYAFVVEQNQFSFSRDYVTNFPQEKLPLALDWSVSYDYDACGRYSRIHDLEDGSGYYCQCMKGFQGNSYLNDGCQDINECENLSLNNCSEIRHCVNKQGSYTCSCPFWFKGDGRKDGTGCKDQLPGFKIAIDPIYSLFRSYPYEYKFITEKGINYNVKSTKFEQDYSPGSRKRHVLEHKLQNQYLDILTQNCRLEIQRRHWGLTRETPYCDMLQQFDNSTAH</sequence>
<accession>A0A978W6K1</accession>
<comment type="subcellular location">
    <subcellularLocation>
        <location evidence="1">Membrane</location>
        <topology evidence="1">Single-pass membrane protein</topology>
    </subcellularLocation>
</comment>
<dbReference type="InterPro" id="IPR001881">
    <property type="entry name" value="EGF-like_Ca-bd_dom"/>
</dbReference>
<dbReference type="Pfam" id="PF13947">
    <property type="entry name" value="GUB_WAK_bind"/>
    <property type="match status" value="1"/>
</dbReference>
<evidence type="ECO:0000256" key="3">
    <source>
        <dbReference type="ARBA" id="ARBA00022729"/>
    </source>
</evidence>
<dbReference type="InterPro" id="IPR000152">
    <property type="entry name" value="EGF-type_Asp/Asn_hydroxyl_site"/>
</dbReference>
<feature type="signal peptide" evidence="7">
    <location>
        <begin position="1"/>
        <end position="22"/>
    </location>
</feature>
<dbReference type="GO" id="GO:0030247">
    <property type="term" value="F:polysaccharide binding"/>
    <property type="evidence" value="ECO:0007669"/>
    <property type="project" value="InterPro"/>
</dbReference>
<dbReference type="SMART" id="SM00179">
    <property type="entry name" value="EGF_CA"/>
    <property type="match status" value="1"/>
</dbReference>
<dbReference type="GO" id="GO:0005509">
    <property type="term" value="F:calcium ion binding"/>
    <property type="evidence" value="ECO:0007669"/>
    <property type="project" value="InterPro"/>
</dbReference>
<feature type="chain" id="PRO_5037309378" description="EGF-like domain-containing protein" evidence="7">
    <location>
        <begin position="23"/>
        <end position="431"/>
    </location>
</feature>
<dbReference type="PANTHER" id="PTHR33491">
    <property type="entry name" value="OSJNBA0016N04.9 PROTEIN"/>
    <property type="match status" value="1"/>
</dbReference>
<evidence type="ECO:0000256" key="6">
    <source>
        <dbReference type="PROSITE-ProRule" id="PRU00076"/>
    </source>
</evidence>
<comment type="caution">
    <text evidence="6">Lacks conserved residue(s) required for the propagation of feature annotation.</text>
</comment>
<name>A0A978W6K1_ZIZJJ</name>
<keyword evidence="4" id="KW-0677">Repeat</keyword>
<evidence type="ECO:0000256" key="2">
    <source>
        <dbReference type="ARBA" id="ARBA00022536"/>
    </source>
</evidence>
<keyword evidence="2 6" id="KW-0245">EGF-like domain</keyword>
<dbReference type="SUPFAM" id="SSF57196">
    <property type="entry name" value="EGF/Laminin"/>
    <property type="match status" value="1"/>
</dbReference>
<dbReference type="FunFam" id="2.10.25.10:FF:000038">
    <property type="entry name" value="Fibrillin 2"/>
    <property type="match status" value="1"/>
</dbReference>
<dbReference type="InterPro" id="IPR000742">
    <property type="entry name" value="EGF"/>
</dbReference>
<evidence type="ECO:0000313" key="9">
    <source>
        <dbReference type="EMBL" id="KAH7547585.1"/>
    </source>
</evidence>
<evidence type="ECO:0000259" key="8">
    <source>
        <dbReference type="PROSITE" id="PS50026"/>
    </source>
</evidence>
<reference evidence="9" key="1">
    <citation type="journal article" date="2021" name="Front. Plant Sci.">
        <title>Chromosome-Scale Genome Assembly for Chinese Sour Jujube and Insights Into Its Genome Evolution and Domestication Signature.</title>
        <authorList>
            <person name="Shen L.-Y."/>
            <person name="Luo H."/>
            <person name="Wang X.-L."/>
            <person name="Wang X.-M."/>
            <person name="Qiu X.-J."/>
            <person name="Liu H."/>
            <person name="Zhou S.-S."/>
            <person name="Jia K.-H."/>
            <person name="Nie S."/>
            <person name="Bao Y.-T."/>
            <person name="Zhang R.-G."/>
            <person name="Yun Q.-Z."/>
            <person name="Chai Y.-H."/>
            <person name="Lu J.-Y."/>
            <person name="Li Y."/>
            <person name="Zhao S.-W."/>
            <person name="Mao J.-F."/>
            <person name="Jia S.-G."/>
            <person name="Mao Y.-M."/>
        </authorList>
    </citation>
    <scope>NUCLEOTIDE SEQUENCE</scope>
    <source>
        <strain evidence="9">AT0</strain>
        <tissue evidence="9">Leaf</tissue>
    </source>
</reference>
<keyword evidence="3 7" id="KW-0732">Signal</keyword>
<protein>
    <recommendedName>
        <fullName evidence="8">EGF-like domain-containing protein</fullName>
    </recommendedName>
</protein>
<dbReference type="EMBL" id="JAEACU010000001">
    <property type="protein sequence ID" value="KAH7547585.1"/>
    <property type="molecule type" value="Genomic_DNA"/>
</dbReference>
<dbReference type="AlphaFoldDB" id="A0A978W6K1"/>
<dbReference type="InterPro" id="IPR025287">
    <property type="entry name" value="WAK_GUB"/>
</dbReference>
<dbReference type="CDD" id="cd00054">
    <property type="entry name" value="EGF_CA"/>
    <property type="match status" value="1"/>
</dbReference>
<keyword evidence="5" id="KW-1015">Disulfide bond</keyword>
<dbReference type="Proteomes" id="UP000813462">
    <property type="component" value="Unassembled WGS sequence"/>
</dbReference>
<evidence type="ECO:0000256" key="4">
    <source>
        <dbReference type="ARBA" id="ARBA00022737"/>
    </source>
</evidence>
<dbReference type="PROSITE" id="PS01187">
    <property type="entry name" value="EGF_CA"/>
    <property type="match status" value="1"/>
</dbReference>
<proteinExistence type="predicted"/>
<dbReference type="InterPro" id="IPR049883">
    <property type="entry name" value="NOTCH1_EGF-like"/>
</dbReference>
<dbReference type="InterPro" id="IPR018097">
    <property type="entry name" value="EGF_Ca-bd_CS"/>
</dbReference>
<feature type="domain" description="EGF-like" evidence="8">
    <location>
        <begin position="285"/>
        <end position="321"/>
    </location>
</feature>
<evidence type="ECO:0000256" key="1">
    <source>
        <dbReference type="ARBA" id="ARBA00004167"/>
    </source>
</evidence>
<evidence type="ECO:0000313" key="10">
    <source>
        <dbReference type="Proteomes" id="UP000813462"/>
    </source>
</evidence>
<gene>
    <name evidence="9" type="ORF">FEM48_Zijuj01G0325400</name>
</gene>
<dbReference type="GO" id="GO:0016020">
    <property type="term" value="C:membrane"/>
    <property type="evidence" value="ECO:0007669"/>
    <property type="project" value="UniProtKB-SubCell"/>
</dbReference>
<organism evidence="9 10">
    <name type="scientific">Ziziphus jujuba var. spinosa</name>
    <dbReference type="NCBI Taxonomy" id="714518"/>
    <lineage>
        <taxon>Eukaryota</taxon>
        <taxon>Viridiplantae</taxon>
        <taxon>Streptophyta</taxon>
        <taxon>Embryophyta</taxon>
        <taxon>Tracheophyta</taxon>
        <taxon>Spermatophyta</taxon>
        <taxon>Magnoliopsida</taxon>
        <taxon>eudicotyledons</taxon>
        <taxon>Gunneridae</taxon>
        <taxon>Pentapetalae</taxon>
        <taxon>rosids</taxon>
        <taxon>fabids</taxon>
        <taxon>Rosales</taxon>
        <taxon>Rhamnaceae</taxon>
        <taxon>Paliureae</taxon>
        <taxon>Ziziphus</taxon>
    </lineage>
</organism>
<dbReference type="Gene3D" id="2.10.25.10">
    <property type="entry name" value="Laminin"/>
    <property type="match status" value="1"/>
</dbReference>
<evidence type="ECO:0000256" key="5">
    <source>
        <dbReference type="ARBA" id="ARBA00023157"/>
    </source>
</evidence>
<evidence type="ECO:0000256" key="7">
    <source>
        <dbReference type="SAM" id="SignalP"/>
    </source>
</evidence>
<dbReference type="PROSITE" id="PS00010">
    <property type="entry name" value="ASX_HYDROXYL"/>
    <property type="match status" value="1"/>
</dbReference>
<dbReference type="Pfam" id="PF07645">
    <property type="entry name" value="EGF_CA"/>
    <property type="match status" value="1"/>
</dbReference>